<evidence type="ECO:0000256" key="5">
    <source>
        <dbReference type="ARBA" id="ARBA00023242"/>
    </source>
</evidence>
<feature type="compositionally biased region" description="Basic and acidic residues" evidence="7">
    <location>
        <begin position="114"/>
        <end position="129"/>
    </location>
</feature>
<reference evidence="10" key="2">
    <citation type="submission" date="2000-03" db="EMBL/GenBank/DDBJ databases">
        <authorList>
            <person name="Lin X."/>
            <person name="Kaul S."/>
            <person name="Shea T.P."/>
            <person name="Fujii C.Y."/>
            <person name="Shen M."/>
            <person name="VanAken S.E."/>
            <person name="Barnstead M.E."/>
            <person name="Mason T.M."/>
            <person name="Bowman C.L."/>
            <person name="Ronning C.M."/>
            <person name="Benito M.-I."/>
            <person name="Carrera A.J."/>
            <person name="Creasy T.H."/>
            <person name="Buell C.R."/>
            <person name="Town C.D."/>
            <person name="Nierman W.C."/>
            <person name="Fraser C.M."/>
            <person name="Venter J.C."/>
        </authorList>
    </citation>
    <scope>NUCLEOTIDE SEQUENCE</scope>
</reference>
<dbReference type="PIR" id="H84485">
    <property type="entry name" value="H84485"/>
</dbReference>
<feature type="domain" description="Response regulatory" evidence="8">
    <location>
        <begin position="1"/>
        <end position="59"/>
    </location>
</feature>
<protein>
    <submittedName>
        <fullName evidence="10">Putative two-component response regulator protein</fullName>
    </submittedName>
    <submittedName>
        <fullName evidence="11">Two-component responsive regulator-related / response regulator protein-like protein</fullName>
    </submittedName>
</protein>
<keyword evidence="5" id="KW-0539">Nucleus</keyword>
<dbReference type="EMBL" id="CP002685">
    <property type="protein sequence ID" value="AEC06053.1"/>
    <property type="molecule type" value="Genomic_DNA"/>
</dbReference>
<dbReference type="InterPro" id="IPR001789">
    <property type="entry name" value="Sig_transdc_resp-reg_receiver"/>
</dbReference>
<dbReference type="EMBL" id="AC006217">
    <property type="protein sequence ID" value="AAD15535.1"/>
    <property type="molecule type" value="Genomic_DNA"/>
</dbReference>
<keyword evidence="12" id="KW-1185">Reference proteome</keyword>
<gene>
    <name evidence="9 11" type="ordered locus">At2g07440</name>
    <name evidence="11" type="ORF">T13E11.21</name>
    <name evidence="11" type="ORF">T13E11_21</name>
</gene>
<keyword evidence="4" id="KW-0804">Transcription</keyword>
<dbReference type="KEGG" id="ath:AT2G07440"/>
<dbReference type="OMA" id="THCEVRS"/>
<evidence type="ECO:0000256" key="1">
    <source>
        <dbReference type="ARBA" id="ARBA00004123"/>
    </source>
</evidence>
<dbReference type="PANTHER" id="PTHR43874:SF139">
    <property type="entry name" value="TWO-COMPONENT RESPONSE REGULATOR ARR8"/>
    <property type="match status" value="1"/>
</dbReference>
<comment type="caution">
    <text evidence="6">Lacks conserved residue(s) required for the propagation of feature annotation.</text>
</comment>
<dbReference type="GO" id="GO:0000160">
    <property type="term" value="P:phosphorelay signal transduction system"/>
    <property type="evidence" value="ECO:0007669"/>
    <property type="project" value="UniProtKB-KW"/>
</dbReference>
<dbReference type="PROSITE" id="PS50110">
    <property type="entry name" value="RESPONSE_REGULATORY"/>
    <property type="match status" value="1"/>
</dbReference>
<dbReference type="eggNOG" id="KOG1601">
    <property type="taxonomic scope" value="Eukaryota"/>
</dbReference>
<dbReference type="SMR" id="Q9ZQJ8"/>
<keyword evidence="3" id="KW-0805">Transcription regulation</keyword>
<dbReference type="InterPro" id="IPR045279">
    <property type="entry name" value="ARR-like"/>
</dbReference>
<reference evidence="12" key="6">
    <citation type="journal article" date="2017" name="Plant J.">
        <title>Araport11: a complete reannotation of the Arabidopsis thaliana reference genome.</title>
        <authorList>
            <person name="Cheng C.Y."/>
            <person name="Krishnakumar V."/>
            <person name="Chan A.P."/>
            <person name="Thibaud-Nissen F."/>
            <person name="Schobel S."/>
            <person name="Town C.D."/>
        </authorList>
    </citation>
    <scope>GENOME REANNOTATION</scope>
    <source>
        <strain evidence="12">cv. Columbia</strain>
    </source>
</reference>
<reference evidence="11 12" key="1">
    <citation type="journal article" date="1999" name="Nature">
        <title>Sequence and analysis of chromosome 2 of the plant Arabidopsis thaliana.</title>
        <authorList>
            <person name="Lin X."/>
            <person name="Kaul S."/>
            <person name="Rounsley S."/>
            <person name="Shea T.P."/>
            <person name="Benito M.I."/>
            <person name="Town C.D."/>
            <person name="Fujii C.Y."/>
            <person name="Mason T."/>
            <person name="Bowman C.L."/>
            <person name="Barnstead M."/>
            <person name="Feldblyum T.V."/>
            <person name="Buell C.R."/>
            <person name="Ketchum K.A."/>
            <person name="Lee J."/>
            <person name="Ronning C.M."/>
            <person name="Koo H.L."/>
            <person name="Moffat K.S."/>
            <person name="Cronin L.A."/>
            <person name="Shen M."/>
            <person name="Pai G."/>
            <person name="Van Aken S."/>
            <person name="Umayam L."/>
            <person name="Tallon L.J."/>
            <person name="Gill J.E."/>
            <person name="Adams M.D."/>
            <person name="Carrera A.J."/>
            <person name="Creasy T.H."/>
            <person name="Goodman H.M."/>
            <person name="Somerville C.R."/>
            <person name="Copenhaver G.P."/>
            <person name="Preuss D."/>
            <person name="Nierman W.C."/>
            <person name="White O."/>
            <person name="Eisen J.A."/>
            <person name="Salzberg S.L."/>
            <person name="Fraser C.M."/>
            <person name="Venter J.C."/>
        </authorList>
    </citation>
    <scope>NUCLEOTIDE SEQUENCE [LARGE SCALE GENOMIC DNA]</scope>
    <source>
        <strain evidence="12">cv. Columbia</strain>
    </source>
</reference>
<accession>Q9ZQJ8</accession>
<dbReference type="PANTHER" id="PTHR43874">
    <property type="entry name" value="TWO-COMPONENT RESPONSE REGULATOR"/>
    <property type="match status" value="1"/>
</dbReference>
<name>Q9ZQJ8_ARATH</name>
<evidence type="ECO:0000256" key="6">
    <source>
        <dbReference type="PROSITE-ProRule" id="PRU00169"/>
    </source>
</evidence>
<evidence type="ECO:0000256" key="7">
    <source>
        <dbReference type="SAM" id="MobiDB-lite"/>
    </source>
</evidence>
<evidence type="ECO:0000259" key="8">
    <source>
        <dbReference type="PROSITE" id="PS50110"/>
    </source>
</evidence>
<proteinExistence type="predicted"/>
<dbReference type="ProteomicsDB" id="185767"/>
<dbReference type="Araport" id="AT2G07440"/>
<reference evidence="11" key="4">
    <citation type="submission" date="2011-02" db="EMBL/GenBank/DDBJ databases">
        <authorList>
            <consortium name="TAIR"/>
            <person name="Swarbreck D."/>
            <person name="Lamesch P."/>
            <person name="Wilks C."/>
            <person name="Huala E."/>
        </authorList>
    </citation>
    <scope>NUCLEOTIDE SEQUENCE</scope>
</reference>
<reference evidence="10" key="3">
    <citation type="submission" date="2002-02" db="EMBL/GenBank/DDBJ databases">
        <authorList>
            <person name="Town C.D."/>
            <person name="Kaul S."/>
        </authorList>
    </citation>
    <scope>NUCLEOTIDE SEQUENCE</scope>
</reference>
<dbReference type="GO" id="GO:0005634">
    <property type="term" value="C:nucleus"/>
    <property type="evidence" value="ECO:0007669"/>
    <property type="project" value="UniProtKB-SubCell"/>
</dbReference>
<evidence type="ECO:0000313" key="9">
    <source>
        <dbReference type="Araport" id="AT2G07440"/>
    </source>
</evidence>
<reference evidence="11" key="5">
    <citation type="submission" date="2016-05" db="EMBL/GenBank/DDBJ databases">
        <authorList>
            <person name="Krishnakumar V."/>
            <person name="Cheng C.-Y."/>
            <person name="Chan A.P."/>
            <person name="Schobel S."/>
            <person name="Kim M."/>
            <person name="Ferlanti E.S."/>
            <person name="Belyaeva I."/>
            <person name="Rosen B.D."/>
            <person name="Micklem G."/>
            <person name="Miller J.R."/>
            <person name="Vaughn M."/>
            <person name="Town C.D."/>
        </authorList>
    </citation>
    <scope>NUCLEOTIDE SEQUENCE</scope>
</reference>
<dbReference type="GeneID" id="815313"/>
<comment type="subcellular location">
    <subcellularLocation>
        <location evidence="1">Nucleus</location>
    </subcellularLocation>
</comment>
<dbReference type="PaxDb" id="3702-AT2G07440.1"/>
<dbReference type="TAIR" id="AT2G07440"/>
<evidence type="ECO:0000313" key="10">
    <source>
        <dbReference type="EMBL" id="AAD15535.1"/>
    </source>
</evidence>
<evidence type="ECO:0000256" key="3">
    <source>
        <dbReference type="ARBA" id="ARBA00023015"/>
    </source>
</evidence>
<dbReference type="AlphaFoldDB" id="Q9ZQJ8"/>
<sequence length="136" mass="15670">MMARDVKWESAAFRSIHVVIMSSENVPTRISRCLEKGAEEFFLKPVKLVDHTKLKPHMMKTKLKKESEKPVAIEEIVVSKPEIEEESLVIDILPLHQEVESEQLEPMLSSNKRKAMEEVISTDRPRPKYNDITTSV</sequence>
<dbReference type="HOGENOM" id="CLU_1878250_0_0_1"/>
<organism evidence="10">
    <name type="scientific">Arabidopsis thaliana</name>
    <name type="common">Mouse-ear cress</name>
    <dbReference type="NCBI Taxonomy" id="3702"/>
    <lineage>
        <taxon>Eukaryota</taxon>
        <taxon>Viridiplantae</taxon>
        <taxon>Streptophyta</taxon>
        <taxon>Embryophyta</taxon>
        <taxon>Tracheophyta</taxon>
        <taxon>Spermatophyta</taxon>
        <taxon>Magnoliopsida</taxon>
        <taxon>eudicotyledons</taxon>
        <taxon>Gunneridae</taxon>
        <taxon>Pentapetalae</taxon>
        <taxon>rosids</taxon>
        <taxon>malvids</taxon>
        <taxon>Brassicales</taxon>
        <taxon>Brassicaceae</taxon>
        <taxon>Camelineae</taxon>
        <taxon>Arabidopsis</taxon>
    </lineage>
</organism>
<evidence type="ECO:0000256" key="4">
    <source>
        <dbReference type="ARBA" id="ARBA00023163"/>
    </source>
</evidence>
<keyword evidence="2" id="KW-0902">Two-component regulatory system</keyword>
<dbReference type="Gene3D" id="3.40.50.2300">
    <property type="match status" value="1"/>
</dbReference>
<dbReference type="GO" id="GO:0009736">
    <property type="term" value="P:cytokinin-activated signaling pathway"/>
    <property type="evidence" value="ECO:0007669"/>
    <property type="project" value="InterPro"/>
</dbReference>
<dbReference type="ExpressionAtlas" id="Q9ZQJ8">
    <property type="expression patterns" value="baseline and differential"/>
</dbReference>
<dbReference type="Proteomes" id="UP000006548">
    <property type="component" value="Chromosome 2"/>
</dbReference>
<evidence type="ECO:0000256" key="2">
    <source>
        <dbReference type="ARBA" id="ARBA00023012"/>
    </source>
</evidence>
<evidence type="ECO:0000313" key="11">
    <source>
        <dbReference type="EMBL" id="AEC06053.1"/>
    </source>
</evidence>
<feature type="region of interest" description="Disordered" evidence="7">
    <location>
        <begin position="104"/>
        <end position="136"/>
    </location>
</feature>
<dbReference type="STRING" id="3702.Q9ZQJ8"/>
<evidence type="ECO:0000313" key="12">
    <source>
        <dbReference type="Proteomes" id="UP000006548"/>
    </source>
</evidence>